<feature type="compositionally biased region" description="Low complexity" evidence="1">
    <location>
        <begin position="48"/>
        <end position="66"/>
    </location>
</feature>
<keyword evidence="3" id="KW-1185">Reference proteome</keyword>
<evidence type="ECO:0000313" key="3">
    <source>
        <dbReference type="Proteomes" id="UP001163046"/>
    </source>
</evidence>
<dbReference type="Proteomes" id="UP001163046">
    <property type="component" value="Unassembled WGS sequence"/>
</dbReference>
<evidence type="ECO:0000313" key="2">
    <source>
        <dbReference type="EMBL" id="KAJ7360271.1"/>
    </source>
</evidence>
<gene>
    <name evidence="2" type="ORF">OS493_016901</name>
</gene>
<accession>A0A9W9YNM7</accession>
<reference evidence="2" key="1">
    <citation type="submission" date="2023-01" db="EMBL/GenBank/DDBJ databases">
        <title>Genome assembly of the deep-sea coral Lophelia pertusa.</title>
        <authorList>
            <person name="Herrera S."/>
            <person name="Cordes E."/>
        </authorList>
    </citation>
    <scope>NUCLEOTIDE SEQUENCE</scope>
    <source>
        <strain evidence="2">USNM1676648</strain>
        <tissue evidence="2">Polyp</tissue>
    </source>
</reference>
<evidence type="ECO:0000256" key="1">
    <source>
        <dbReference type="SAM" id="MobiDB-lite"/>
    </source>
</evidence>
<name>A0A9W9YNM7_9CNID</name>
<comment type="caution">
    <text evidence="2">The sequence shown here is derived from an EMBL/GenBank/DDBJ whole genome shotgun (WGS) entry which is preliminary data.</text>
</comment>
<proteinExistence type="predicted"/>
<dbReference type="EMBL" id="MU827310">
    <property type="protein sequence ID" value="KAJ7360271.1"/>
    <property type="molecule type" value="Genomic_DNA"/>
</dbReference>
<protein>
    <submittedName>
        <fullName evidence="2">Uncharacterized protein</fullName>
    </submittedName>
</protein>
<organism evidence="2 3">
    <name type="scientific">Desmophyllum pertusum</name>
    <dbReference type="NCBI Taxonomy" id="174260"/>
    <lineage>
        <taxon>Eukaryota</taxon>
        <taxon>Metazoa</taxon>
        <taxon>Cnidaria</taxon>
        <taxon>Anthozoa</taxon>
        <taxon>Hexacorallia</taxon>
        <taxon>Scleractinia</taxon>
        <taxon>Caryophylliina</taxon>
        <taxon>Caryophylliidae</taxon>
        <taxon>Desmophyllum</taxon>
    </lineage>
</organism>
<dbReference type="AlphaFoldDB" id="A0A9W9YNM7"/>
<sequence>MSAPQNFELSASPGVENPSASPEEENASPDLFASNAADDNMDNESQDEQYSSAESEMESEQSQSVLEAKHKMPAMVEIRLPHAPIAAKKPKLKNYENSDKRKGTRSPSGMRTAKHEKRDKQ</sequence>
<feature type="region of interest" description="Disordered" evidence="1">
    <location>
        <begin position="1"/>
        <end position="121"/>
    </location>
</feature>